<sequence>MSFYGVSVILSVYRLMIVGRIQEIDHALNPSRLFNLNSAMADEKVYLLLKLLTGPSRPRNSVEYGQEDAAQRRAQEDELVDIPRGQMTAVLTFAKGKAFARPDIGNFGHVRALHQQQIDEFYHGNIARKFVPQLKKRGISVTALGNQRRERFSEEKEAQYVVTNSALGAHEASFACEAVPASTPPSMSLSGERNDLPTEAKLGEKRVAGFLNTLHKQSRVNSTSTEYVPPGCRAAETDVGCGTLKGLRCSRPVAHTCSAMAAVVFGHLLRTKRKRIATGLSQPVYPLDPGRSKPRSGNVEKRLVGPKLNRSIGYRTESCPVLLALKDEKDSREPKTSLPRPWRGWGSNRSAEGTAQVGEYFVVPEERLFLVQRTDDILRIYEYYFAAYMPGPQEFLMTCQTQVISGGDVSVGMVCIGRKIGSRLSAFELIISFRLAAVWMGWALLNGIWQLPYRFLLQFADLLARFLTDVAHPIIACPPYTCSKTTARLQPRSAWRSASCACFPVQRFPSSPSPSLASQGLCLAIWLALVKYLAWALCRRSFLASHSTFRFDGQPSPVATSNRLTSTLGTEQQECGSNFTKLSLQIAETFGDRASERRERPGSIQAKIRPGQFPLPSFALISLLPIPETCPFRAGTSLNRPFLQPPYSHRGSGGGGGGVHRISLVGKTALPSPKQHSSER</sequence>
<evidence type="ECO:0000313" key="3">
    <source>
        <dbReference type="Proteomes" id="UP001239213"/>
    </source>
</evidence>
<dbReference type="AlphaFoldDB" id="A0AAI9YCZ9"/>
<keyword evidence="3" id="KW-1185">Reference proteome</keyword>
<feature type="region of interest" description="Disordered" evidence="1">
    <location>
        <begin position="643"/>
        <end position="680"/>
    </location>
</feature>
<protein>
    <submittedName>
        <fullName evidence="2">Uncharacterized protein</fullName>
    </submittedName>
</protein>
<evidence type="ECO:0000256" key="1">
    <source>
        <dbReference type="SAM" id="MobiDB-lite"/>
    </source>
</evidence>
<reference evidence="2" key="1">
    <citation type="submission" date="2016-11" db="EMBL/GenBank/DDBJ databases">
        <title>The genome sequence of Colletotrichum cuscutae.</title>
        <authorList>
            <person name="Baroncelli R."/>
        </authorList>
    </citation>
    <scope>NUCLEOTIDE SEQUENCE</scope>
    <source>
        <strain evidence="2">IMI 304802</strain>
    </source>
</reference>
<organism evidence="2 3">
    <name type="scientific">Colletotrichum cuscutae</name>
    <dbReference type="NCBI Taxonomy" id="1209917"/>
    <lineage>
        <taxon>Eukaryota</taxon>
        <taxon>Fungi</taxon>
        <taxon>Dikarya</taxon>
        <taxon>Ascomycota</taxon>
        <taxon>Pezizomycotina</taxon>
        <taxon>Sordariomycetes</taxon>
        <taxon>Hypocreomycetidae</taxon>
        <taxon>Glomerellales</taxon>
        <taxon>Glomerellaceae</taxon>
        <taxon>Colletotrichum</taxon>
        <taxon>Colletotrichum acutatum species complex</taxon>
    </lineage>
</organism>
<accession>A0AAI9YCZ9</accession>
<name>A0AAI9YCZ9_9PEZI</name>
<dbReference type="Proteomes" id="UP001239213">
    <property type="component" value="Unassembled WGS sequence"/>
</dbReference>
<proteinExistence type="predicted"/>
<gene>
    <name evidence="2" type="ORF">CCUS01_13059</name>
</gene>
<evidence type="ECO:0000313" key="2">
    <source>
        <dbReference type="EMBL" id="KAK1497666.1"/>
    </source>
</evidence>
<dbReference type="EMBL" id="MPDP01000007">
    <property type="protein sequence ID" value="KAK1497666.1"/>
    <property type="molecule type" value="Genomic_DNA"/>
</dbReference>
<comment type="caution">
    <text evidence="2">The sequence shown here is derived from an EMBL/GenBank/DDBJ whole genome shotgun (WGS) entry which is preliminary data.</text>
</comment>